<feature type="domain" description="Chitin-binding type-2" evidence="7">
    <location>
        <begin position="194"/>
        <end position="254"/>
    </location>
</feature>
<dbReference type="GO" id="GO:0005576">
    <property type="term" value="C:extracellular region"/>
    <property type="evidence" value="ECO:0007669"/>
    <property type="project" value="InterPro"/>
</dbReference>
<keyword evidence="1" id="KW-0147">Chitin-binding</keyword>
<dbReference type="GO" id="GO:0008061">
    <property type="term" value="F:chitin binding"/>
    <property type="evidence" value="ECO:0007669"/>
    <property type="project" value="UniProtKB-KW"/>
</dbReference>
<protein>
    <submittedName>
        <fullName evidence="9">Probable chitinase 10</fullName>
    </submittedName>
</protein>
<sequence>MANSWAAHRELSRMKWLIKSGFLLTLLLVDRGRADEDLVVAPNPGDDGNAEDDISIKYDMYNSSINICENVADEVYLPYVDDCDKYIECQNGKIAKIGSCLELERATPTLCLEEGKSCNLGFDPVFQVCTYRSKVQCLPTCESFALSSFCYDNTCTKYVLCYYGRPVLRQCHDQLQYNNMTDRCDFPQFVDCVANDCSATNNPNNITYIASKASCSKYFVCSNGRPWEQECSAGLLYNPECQCCDYAKNVECSIDATARNIKPYSRSPLRRADIQCPQVGIHFYPHKYRQDAYYYCVDGRGVTLDCTPGLHYDPKVAECREPQNVGL</sequence>
<keyword evidence="2 6" id="KW-0732">Signal</keyword>
<evidence type="ECO:0000256" key="6">
    <source>
        <dbReference type="SAM" id="SignalP"/>
    </source>
</evidence>
<dbReference type="GeneID" id="108070384"/>
<accession>A0A6P4HW39</accession>
<evidence type="ECO:0000256" key="4">
    <source>
        <dbReference type="ARBA" id="ARBA00023157"/>
    </source>
</evidence>
<feature type="signal peptide" evidence="6">
    <location>
        <begin position="1"/>
        <end position="34"/>
    </location>
</feature>
<feature type="domain" description="Chitin-binding type-2" evidence="7">
    <location>
        <begin position="65"/>
        <end position="100"/>
    </location>
</feature>
<keyword evidence="4" id="KW-1015">Disulfide bond</keyword>
<dbReference type="AlphaFoldDB" id="A0A6P4HW39"/>
<evidence type="ECO:0000256" key="1">
    <source>
        <dbReference type="ARBA" id="ARBA00022669"/>
    </source>
</evidence>
<feature type="chain" id="PRO_5027834975" evidence="6">
    <location>
        <begin position="35"/>
        <end position="327"/>
    </location>
</feature>
<dbReference type="Pfam" id="PF01607">
    <property type="entry name" value="CBM_14"/>
    <property type="match status" value="3"/>
</dbReference>
<keyword evidence="3" id="KW-0677">Repeat</keyword>
<organism evidence="8 9">
    <name type="scientific">Drosophila kikkawai</name>
    <name type="common">Fruit fly</name>
    <dbReference type="NCBI Taxonomy" id="30033"/>
    <lineage>
        <taxon>Eukaryota</taxon>
        <taxon>Metazoa</taxon>
        <taxon>Ecdysozoa</taxon>
        <taxon>Arthropoda</taxon>
        <taxon>Hexapoda</taxon>
        <taxon>Insecta</taxon>
        <taxon>Pterygota</taxon>
        <taxon>Neoptera</taxon>
        <taxon>Endopterygota</taxon>
        <taxon>Diptera</taxon>
        <taxon>Brachycera</taxon>
        <taxon>Muscomorpha</taxon>
        <taxon>Ephydroidea</taxon>
        <taxon>Drosophilidae</taxon>
        <taxon>Drosophila</taxon>
        <taxon>Sophophora</taxon>
    </lineage>
</organism>
<keyword evidence="8" id="KW-1185">Reference proteome</keyword>
<dbReference type="Gene3D" id="2.170.140.10">
    <property type="entry name" value="Chitin binding domain"/>
    <property type="match status" value="4"/>
</dbReference>
<proteinExistence type="predicted"/>
<dbReference type="InterPro" id="IPR036508">
    <property type="entry name" value="Chitin-bd_dom_sf"/>
</dbReference>
<evidence type="ECO:0000259" key="7">
    <source>
        <dbReference type="PROSITE" id="PS50940"/>
    </source>
</evidence>
<dbReference type="PROSITE" id="PS50940">
    <property type="entry name" value="CHIT_BIND_II"/>
    <property type="match status" value="4"/>
</dbReference>
<keyword evidence="5" id="KW-0325">Glycoprotein</keyword>
<evidence type="ECO:0000256" key="3">
    <source>
        <dbReference type="ARBA" id="ARBA00022737"/>
    </source>
</evidence>
<feature type="domain" description="Chitin-binding type-2" evidence="7">
    <location>
        <begin position="138"/>
        <end position="192"/>
    </location>
</feature>
<feature type="domain" description="Chitin-binding type-2" evidence="7">
    <location>
        <begin position="273"/>
        <end position="327"/>
    </location>
</feature>
<dbReference type="PANTHER" id="PTHR23301">
    <property type="entry name" value="CHITIN BINDING PERITROPHIN-A"/>
    <property type="match status" value="1"/>
</dbReference>
<dbReference type="PANTHER" id="PTHR23301:SF0">
    <property type="entry name" value="CHITIN-BINDING TYPE-2 DOMAIN-CONTAINING PROTEIN-RELATED"/>
    <property type="match status" value="1"/>
</dbReference>
<gene>
    <name evidence="9" type="primary">LOC108070384</name>
</gene>
<dbReference type="RefSeq" id="XP_017016324.1">
    <property type="nucleotide sequence ID" value="XM_017160835.1"/>
</dbReference>
<evidence type="ECO:0000256" key="2">
    <source>
        <dbReference type="ARBA" id="ARBA00022729"/>
    </source>
</evidence>
<name>A0A6P4HW39_DROKI</name>
<evidence type="ECO:0000313" key="9">
    <source>
        <dbReference type="RefSeq" id="XP_017016324.1"/>
    </source>
</evidence>
<dbReference type="InterPro" id="IPR002557">
    <property type="entry name" value="Chitin-bd_dom"/>
</dbReference>
<dbReference type="SUPFAM" id="SSF57625">
    <property type="entry name" value="Invertebrate chitin-binding proteins"/>
    <property type="match status" value="4"/>
</dbReference>
<dbReference type="OrthoDB" id="6020543at2759"/>
<dbReference type="Proteomes" id="UP001652661">
    <property type="component" value="Chromosome 3L"/>
</dbReference>
<evidence type="ECO:0000313" key="8">
    <source>
        <dbReference type="Proteomes" id="UP001652661"/>
    </source>
</evidence>
<dbReference type="InterPro" id="IPR051940">
    <property type="entry name" value="Chitin_bind-dev_reg"/>
</dbReference>
<dbReference type="SMART" id="SM00494">
    <property type="entry name" value="ChtBD2"/>
    <property type="match status" value="4"/>
</dbReference>
<evidence type="ECO:0000256" key="5">
    <source>
        <dbReference type="ARBA" id="ARBA00023180"/>
    </source>
</evidence>
<reference evidence="9" key="1">
    <citation type="submission" date="2025-08" db="UniProtKB">
        <authorList>
            <consortium name="RefSeq"/>
        </authorList>
    </citation>
    <scope>IDENTIFICATION</scope>
    <source>
        <strain evidence="9">14028-0561.14</strain>
        <tissue evidence="9">Whole fly</tissue>
    </source>
</reference>